<protein>
    <submittedName>
        <fullName evidence="2">Uncharacterized protein</fullName>
    </submittedName>
</protein>
<evidence type="ECO:0000256" key="1">
    <source>
        <dbReference type="SAM" id="MobiDB-lite"/>
    </source>
</evidence>
<proteinExistence type="predicted"/>
<dbReference type="EMBL" id="BONQ01000087">
    <property type="protein sequence ID" value="GIG47825.1"/>
    <property type="molecule type" value="Genomic_DNA"/>
</dbReference>
<organism evidence="2 3">
    <name type="scientific">Dactylosporangium siamense</name>
    <dbReference type="NCBI Taxonomy" id="685454"/>
    <lineage>
        <taxon>Bacteria</taxon>
        <taxon>Bacillati</taxon>
        <taxon>Actinomycetota</taxon>
        <taxon>Actinomycetes</taxon>
        <taxon>Micromonosporales</taxon>
        <taxon>Micromonosporaceae</taxon>
        <taxon>Dactylosporangium</taxon>
    </lineage>
</organism>
<accession>A0A919PSV6</accession>
<name>A0A919PSV6_9ACTN</name>
<evidence type="ECO:0000313" key="2">
    <source>
        <dbReference type="EMBL" id="GIG47825.1"/>
    </source>
</evidence>
<keyword evidence="3" id="KW-1185">Reference proteome</keyword>
<dbReference type="Proteomes" id="UP000660611">
    <property type="component" value="Unassembled WGS sequence"/>
</dbReference>
<reference evidence="2" key="1">
    <citation type="submission" date="2021-01" db="EMBL/GenBank/DDBJ databases">
        <title>Whole genome shotgun sequence of Dactylosporangium siamense NBRC 106093.</title>
        <authorList>
            <person name="Komaki H."/>
            <person name="Tamura T."/>
        </authorList>
    </citation>
    <scope>NUCLEOTIDE SEQUENCE</scope>
    <source>
        <strain evidence="2">NBRC 106093</strain>
    </source>
</reference>
<comment type="caution">
    <text evidence="2">The sequence shown here is derived from an EMBL/GenBank/DDBJ whole genome shotgun (WGS) entry which is preliminary data.</text>
</comment>
<dbReference type="AlphaFoldDB" id="A0A919PSV6"/>
<sequence length="59" mass="6238">MRAAKEAVTSRPAPNGASGTCGAGMRGGLRERTEQADMCGRPEQAVTEQAGPERRGRHE</sequence>
<evidence type="ECO:0000313" key="3">
    <source>
        <dbReference type="Proteomes" id="UP000660611"/>
    </source>
</evidence>
<feature type="region of interest" description="Disordered" evidence="1">
    <location>
        <begin position="1"/>
        <end position="59"/>
    </location>
</feature>
<gene>
    <name evidence="2" type="ORF">Dsi01nite_058660</name>
</gene>